<feature type="region of interest" description="Disordered" evidence="1">
    <location>
        <begin position="402"/>
        <end position="442"/>
    </location>
</feature>
<evidence type="ECO:0000313" key="5">
    <source>
        <dbReference type="EMBL" id="KCW90704.1"/>
    </source>
</evidence>
<dbReference type="InterPro" id="IPR012418">
    <property type="entry name" value="CAP160"/>
</dbReference>
<evidence type="ECO:0000256" key="1">
    <source>
        <dbReference type="SAM" id="MobiDB-lite"/>
    </source>
</evidence>
<feature type="compositionally biased region" description="Polar residues" evidence="1">
    <location>
        <begin position="315"/>
        <end position="326"/>
    </location>
</feature>
<feature type="compositionally biased region" description="Basic and acidic residues" evidence="1">
    <location>
        <begin position="117"/>
        <end position="139"/>
    </location>
</feature>
<dbReference type="Gramene" id="KCW90704">
    <property type="protein sequence ID" value="KCW90704"/>
    <property type="gene ID" value="EUGRSUZ_A02790"/>
</dbReference>
<feature type="region of interest" description="Disordered" evidence="1">
    <location>
        <begin position="508"/>
        <end position="529"/>
    </location>
</feature>
<name>A0A059DJY8_EUCGR</name>
<dbReference type="OrthoDB" id="1931597at2759"/>
<dbReference type="Pfam" id="PF23399">
    <property type="entry name" value="LTI65_PGEED"/>
    <property type="match status" value="1"/>
</dbReference>
<dbReference type="Pfam" id="PF23402">
    <property type="entry name" value="LTI65_LTI78_NYQTKV"/>
    <property type="match status" value="1"/>
</dbReference>
<dbReference type="PANTHER" id="PTHR33836">
    <property type="entry name" value="LOW-TEMPERATURE-INDUCED 65 KDA PROTEIN-RELATED"/>
    <property type="match status" value="1"/>
</dbReference>
<dbReference type="EMBL" id="KK198753">
    <property type="protein sequence ID" value="KCW90704.1"/>
    <property type="molecule type" value="Genomic_DNA"/>
</dbReference>
<feature type="compositionally biased region" description="Polar residues" evidence="1">
    <location>
        <begin position="155"/>
        <end position="175"/>
    </location>
</feature>
<feature type="compositionally biased region" description="Basic and acidic residues" evidence="1">
    <location>
        <begin position="636"/>
        <end position="651"/>
    </location>
</feature>
<feature type="compositionally biased region" description="Basic and acidic residues" evidence="1">
    <location>
        <begin position="51"/>
        <end position="74"/>
    </location>
</feature>
<protein>
    <recommendedName>
        <fullName evidence="6">Low-temperature-induced 65 kDa protein</fullName>
    </recommendedName>
</protein>
<dbReference type="InterPro" id="IPR057059">
    <property type="entry name" value="LTI65/LTI78_PGEED"/>
</dbReference>
<feature type="domain" description="LTI65/LTI78 NYQTKV repeat" evidence="3">
    <location>
        <begin position="192"/>
        <end position="248"/>
    </location>
</feature>
<dbReference type="PANTHER" id="PTHR33836:SF1">
    <property type="entry name" value="LOW-TEMPERATURE-INDUCED 65 KDA PROTEIN-RELATED"/>
    <property type="match status" value="1"/>
</dbReference>
<dbReference type="KEGG" id="egr:104448824"/>
<dbReference type="eggNOG" id="ENOG502QU29">
    <property type="taxonomic scope" value="Eukaryota"/>
</dbReference>
<feature type="region of interest" description="Disordered" evidence="1">
    <location>
        <begin position="469"/>
        <end position="495"/>
    </location>
</feature>
<feature type="region of interest" description="Disordered" evidence="1">
    <location>
        <begin position="342"/>
        <end position="377"/>
    </location>
</feature>
<feature type="compositionally biased region" description="Polar residues" evidence="1">
    <location>
        <begin position="277"/>
        <end position="294"/>
    </location>
</feature>
<dbReference type="Pfam" id="PF07918">
    <property type="entry name" value="CAP160"/>
    <property type="match status" value="3"/>
</dbReference>
<feature type="region of interest" description="Disordered" evidence="1">
    <location>
        <begin position="1"/>
        <end position="326"/>
    </location>
</feature>
<sequence length="651" mass="68233">MESQVAHPHGHGYGQDPNAVGLHSAGEGGDNEHHHEKKSVLKKVKAKAKKLKDTITKHGHGDDHDHPEGHVPDDHDLDEEDDEDEEVDEDPEIHGAPIYESVAIVSGVDTGRSLFTGEDHGTPSDAGREEKFGKPRVDLGRTGATEEELVRAPANTPQSTAPARDLGTTQLSDPTRTFAHGTSEAEQGRPTVNLARPGGLEVDPQSPGSRREPSNYQTKVTDPTASGGEEADVSPVILSIGKMTVHDETGPKSGTGQSLPAETHAYISNVPAGTGSHGQFSPEPTSMETDTTSMGVDVTKPEDHPRDQTEHKPSSPGSYTEKLSSATSAIAEKAVSAKNLVASKLGYGERESPKRSDATGSETHSQGDKPSDQSGYAGKVSFATSAIADKAMSAKNIVAAKLGYGEKGDTTTSHDSSGTKSEPRAHETTAASGKPPEQSSYTGAISAIADKAISAKDTVASKLGYAKKEGEAETLGPGGNPPAKEQGKGITATVTEKLSPVISKVTGLTMGQRTEAPGEVAGAQNQDKGVSVREYLAEKLKPGEEDKALSEVISSALHKKKTAPGAEAATAVKVTESEEVKKQLGEEDEGKLSTPGKAIVDQLRGTVNSWLGKTDDSKAQQQPARHDESEAVSSAADEHYGGERRLQESSN</sequence>
<feature type="compositionally biased region" description="Basic and acidic residues" evidence="1">
    <location>
        <begin position="347"/>
        <end position="357"/>
    </location>
</feature>
<dbReference type="FunCoup" id="A0A059DJY8">
    <property type="interactions" value="104"/>
</dbReference>
<feature type="compositionally biased region" description="Low complexity" evidence="1">
    <location>
        <begin position="410"/>
        <end position="420"/>
    </location>
</feature>
<feature type="domain" description="LTI65/LTI78 PGEED repeat" evidence="2">
    <location>
        <begin position="527"/>
        <end position="557"/>
    </location>
</feature>
<feature type="compositionally biased region" description="Basic and acidic residues" evidence="1">
    <location>
        <begin position="299"/>
        <end position="313"/>
    </location>
</feature>
<feature type="compositionally biased region" description="Basic and acidic residues" evidence="1">
    <location>
        <begin position="613"/>
        <end position="629"/>
    </location>
</feature>
<feature type="compositionally biased region" description="Polar residues" evidence="1">
    <location>
        <begin position="214"/>
        <end position="224"/>
    </location>
</feature>
<feature type="compositionally biased region" description="Basic residues" evidence="1">
    <location>
        <begin position="35"/>
        <end position="50"/>
    </location>
</feature>
<proteinExistence type="predicted"/>
<dbReference type="STRING" id="71139.A0A059DJY8"/>
<dbReference type="Pfam" id="PF23403">
    <property type="entry name" value="LTI65_LTI78_N"/>
    <property type="match status" value="1"/>
</dbReference>
<evidence type="ECO:0000259" key="2">
    <source>
        <dbReference type="Pfam" id="PF23399"/>
    </source>
</evidence>
<dbReference type="GO" id="GO:0006950">
    <property type="term" value="P:response to stress"/>
    <property type="evidence" value="ECO:0000318"/>
    <property type="project" value="GO_Central"/>
</dbReference>
<dbReference type="InterPro" id="IPR037491">
    <property type="entry name" value="LTI78/LTI65"/>
</dbReference>
<feature type="compositionally biased region" description="Basic and acidic residues" evidence="1">
    <location>
        <begin position="575"/>
        <end position="585"/>
    </location>
</feature>
<dbReference type="InterPro" id="IPR056605">
    <property type="entry name" value="LTI65_LTI78_N"/>
</dbReference>
<dbReference type="GO" id="GO:0009737">
    <property type="term" value="P:response to abscisic acid"/>
    <property type="evidence" value="ECO:0007669"/>
    <property type="project" value="InterPro"/>
</dbReference>
<evidence type="ECO:0000259" key="4">
    <source>
        <dbReference type="Pfam" id="PF23403"/>
    </source>
</evidence>
<feature type="region of interest" description="Disordered" evidence="1">
    <location>
        <begin position="559"/>
        <end position="651"/>
    </location>
</feature>
<dbReference type="AlphaFoldDB" id="A0A059DJY8"/>
<dbReference type="OMA" id="HQTPMKT"/>
<dbReference type="InParanoid" id="A0A059DJY8"/>
<feature type="compositionally biased region" description="Acidic residues" evidence="1">
    <location>
        <begin position="75"/>
        <end position="91"/>
    </location>
</feature>
<evidence type="ECO:0000259" key="3">
    <source>
        <dbReference type="Pfam" id="PF23402"/>
    </source>
</evidence>
<accession>A0A059DJY8</accession>
<feature type="domain" description="LTI65/LTI78 N-terminal" evidence="4">
    <location>
        <begin position="33"/>
        <end position="104"/>
    </location>
</feature>
<dbReference type="InterPro" id="IPR057058">
    <property type="entry name" value="LTI65_LTI78_NYQTKV"/>
</dbReference>
<organism evidence="5">
    <name type="scientific">Eucalyptus grandis</name>
    <name type="common">Flooded gum</name>
    <dbReference type="NCBI Taxonomy" id="71139"/>
    <lineage>
        <taxon>Eukaryota</taxon>
        <taxon>Viridiplantae</taxon>
        <taxon>Streptophyta</taxon>
        <taxon>Embryophyta</taxon>
        <taxon>Tracheophyta</taxon>
        <taxon>Spermatophyta</taxon>
        <taxon>Magnoliopsida</taxon>
        <taxon>eudicotyledons</taxon>
        <taxon>Gunneridae</taxon>
        <taxon>Pentapetalae</taxon>
        <taxon>rosids</taxon>
        <taxon>malvids</taxon>
        <taxon>Myrtales</taxon>
        <taxon>Myrtaceae</taxon>
        <taxon>Myrtoideae</taxon>
        <taxon>Eucalypteae</taxon>
        <taxon>Eucalyptus</taxon>
    </lineage>
</organism>
<evidence type="ECO:0008006" key="6">
    <source>
        <dbReference type="Google" id="ProtNLM"/>
    </source>
</evidence>
<gene>
    <name evidence="5" type="ORF">EUGRSUZ_A02790</name>
</gene>
<reference evidence="5" key="1">
    <citation type="submission" date="2013-07" db="EMBL/GenBank/DDBJ databases">
        <title>The genome of Eucalyptus grandis.</title>
        <authorList>
            <person name="Schmutz J."/>
            <person name="Hayes R."/>
            <person name="Myburg A."/>
            <person name="Tuskan G."/>
            <person name="Grattapaglia D."/>
            <person name="Rokhsar D.S."/>
        </authorList>
    </citation>
    <scope>NUCLEOTIDE SEQUENCE</scope>
    <source>
        <tissue evidence="5">Leaf extractions</tissue>
    </source>
</reference>